<evidence type="ECO:0000256" key="1">
    <source>
        <dbReference type="SAM" id="Phobius"/>
    </source>
</evidence>
<dbReference type="Proteomes" id="UP000199532">
    <property type="component" value="Unassembled WGS sequence"/>
</dbReference>
<proteinExistence type="predicted"/>
<gene>
    <name evidence="2" type="ORF">SAMN04487995_5877</name>
</gene>
<protein>
    <recommendedName>
        <fullName evidence="4">Helix-hairpin-helix domain-containing protein</fullName>
    </recommendedName>
</protein>
<dbReference type="RefSeq" id="WP_090341715.1">
    <property type="nucleotide sequence ID" value="NZ_FNXY01000011.1"/>
</dbReference>
<keyword evidence="1" id="KW-0472">Membrane</keyword>
<dbReference type="EMBL" id="FNXY01000011">
    <property type="protein sequence ID" value="SEJ68176.1"/>
    <property type="molecule type" value="Genomic_DNA"/>
</dbReference>
<dbReference type="Gene3D" id="1.10.150.20">
    <property type="entry name" value="5' to 3' exonuclease, C-terminal subdomain"/>
    <property type="match status" value="1"/>
</dbReference>
<organism evidence="2 3">
    <name type="scientific">Dyadobacter koreensis</name>
    <dbReference type="NCBI Taxonomy" id="408657"/>
    <lineage>
        <taxon>Bacteria</taxon>
        <taxon>Pseudomonadati</taxon>
        <taxon>Bacteroidota</taxon>
        <taxon>Cytophagia</taxon>
        <taxon>Cytophagales</taxon>
        <taxon>Spirosomataceae</taxon>
        <taxon>Dyadobacter</taxon>
    </lineage>
</organism>
<reference evidence="2 3" key="1">
    <citation type="submission" date="2016-10" db="EMBL/GenBank/DDBJ databases">
        <authorList>
            <person name="de Groot N.N."/>
        </authorList>
    </citation>
    <scope>NUCLEOTIDE SEQUENCE [LARGE SCALE GENOMIC DNA]</scope>
    <source>
        <strain evidence="2 3">DSM 19938</strain>
    </source>
</reference>
<feature type="transmembrane region" description="Helical" evidence="1">
    <location>
        <begin position="12"/>
        <end position="33"/>
    </location>
</feature>
<evidence type="ECO:0000313" key="2">
    <source>
        <dbReference type="EMBL" id="SEJ68176.1"/>
    </source>
</evidence>
<name>A0A1H7AT93_9BACT</name>
<keyword evidence="3" id="KW-1185">Reference proteome</keyword>
<accession>A0A1H7AT93</accession>
<sequence>MIFLQLNPFSKPVAISEIIILLVIAAIAGWLLARLMTSGRIRVLREAIEDRKLDLADCRLQKIEYKASQQLVGKASKTVYPEIEPVVKTSDIKKADNLKLVEGIGPKIEELINKEGIYTYEQLANTSPIRISHILKNAGPRFQMHDPTSWPRQALLAKEGKWEELQILKDKLISGRQ</sequence>
<evidence type="ECO:0000313" key="3">
    <source>
        <dbReference type="Proteomes" id="UP000199532"/>
    </source>
</evidence>
<dbReference type="STRING" id="408657.SAMN04487995_5877"/>
<dbReference type="OrthoDB" id="1493222at2"/>
<keyword evidence="1" id="KW-1133">Transmembrane helix</keyword>
<dbReference type="AlphaFoldDB" id="A0A1H7AT93"/>
<keyword evidence="1" id="KW-0812">Transmembrane</keyword>
<evidence type="ECO:0008006" key="4">
    <source>
        <dbReference type="Google" id="ProtNLM"/>
    </source>
</evidence>